<evidence type="ECO:0000256" key="3">
    <source>
        <dbReference type="ARBA" id="ARBA00022827"/>
    </source>
</evidence>
<evidence type="ECO:0000256" key="1">
    <source>
        <dbReference type="ARBA" id="ARBA00001974"/>
    </source>
</evidence>
<dbReference type="PRINTS" id="PR00411">
    <property type="entry name" value="PNDRDTASEI"/>
</dbReference>
<evidence type="ECO:0000313" key="6">
    <source>
        <dbReference type="EMBL" id="EFP97224.1"/>
    </source>
</evidence>
<dbReference type="InterPro" id="IPR023166">
    <property type="entry name" value="BaiN-like_dom_sf"/>
</dbReference>
<dbReference type="Gene3D" id="1.10.8.260">
    <property type="entry name" value="HI0933 insert domain-like"/>
    <property type="match status" value="1"/>
</dbReference>
<dbReference type="PANTHER" id="PTHR42887">
    <property type="entry name" value="OS12G0638800 PROTEIN"/>
    <property type="match status" value="1"/>
</dbReference>
<dbReference type="Pfam" id="PF03486">
    <property type="entry name" value="HI0933_like"/>
    <property type="match status" value="1"/>
</dbReference>
<dbReference type="RefSeq" id="WP_009600728.1">
    <property type="nucleotide sequence ID" value="NZ_AEIU01000061.1"/>
</dbReference>
<keyword evidence="2" id="KW-0285">Flavoprotein</keyword>
<feature type="domain" description="RsdA/BaiN/AoA(So)-like Rossmann fold-like" evidence="4">
    <location>
        <begin position="6"/>
        <end position="395"/>
    </location>
</feature>
<accession>E3BI96</accession>
<evidence type="ECO:0000313" key="7">
    <source>
        <dbReference type="Proteomes" id="UP000002943"/>
    </source>
</evidence>
<dbReference type="OrthoDB" id="9773233at2"/>
<dbReference type="Pfam" id="PF22780">
    <property type="entry name" value="HI0933_like_1st"/>
    <property type="match status" value="1"/>
</dbReference>
<dbReference type="Proteomes" id="UP000002943">
    <property type="component" value="Unassembled WGS sequence"/>
</dbReference>
<comment type="cofactor">
    <cofactor evidence="1">
        <name>FAD</name>
        <dbReference type="ChEBI" id="CHEBI:57692"/>
    </cofactor>
</comment>
<dbReference type="PRINTS" id="PR00368">
    <property type="entry name" value="FADPNR"/>
</dbReference>
<name>E3BI96_9VIBR</name>
<comment type="caution">
    <text evidence="6">The sequence shown here is derived from an EMBL/GenBank/DDBJ whole genome shotgun (WGS) entry which is preliminary data.</text>
</comment>
<dbReference type="eggNOG" id="COG2081">
    <property type="taxonomic scope" value="Bacteria"/>
</dbReference>
<dbReference type="NCBIfam" id="TIGR00275">
    <property type="entry name" value="aminoacetone oxidase family FAD-binding enzyme"/>
    <property type="match status" value="1"/>
</dbReference>
<dbReference type="EMBL" id="AEIU01000061">
    <property type="protein sequence ID" value="EFP97224.1"/>
    <property type="molecule type" value="Genomic_DNA"/>
</dbReference>
<dbReference type="Gene3D" id="3.50.50.60">
    <property type="entry name" value="FAD/NAD(P)-binding domain"/>
    <property type="match status" value="1"/>
</dbReference>
<evidence type="ECO:0000259" key="5">
    <source>
        <dbReference type="Pfam" id="PF22780"/>
    </source>
</evidence>
<dbReference type="PANTHER" id="PTHR42887:SF2">
    <property type="entry name" value="OS12G0638800 PROTEIN"/>
    <property type="match status" value="1"/>
</dbReference>
<proteinExistence type="predicted"/>
<evidence type="ECO:0000256" key="2">
    <source>
        <dbReference type="ARBA" id="ARBA00022630"/>
    </source>
</evidence>
<protein>
    <submittedName>
        <fullName evidence="6">NAD(FAD)-utilizing dehydrogenase</fullName>
    </submittedName>
</protein>
<sequence length="397" mass="43708">MTEKFDVVIVGAGAAGLMCAAEAGKRGRSVLLLEHGKKPGRKILIAGGGRCNFTNYDVTANNFLCQNPHFVKSALSQYTQWDFISLVSNHAIEFEERDHGQLFCAGEHNSKDIVKMLLAECDMPTVTQRYQQNVTEVTQTQQGFILRANQGDIECQSLVIATGGLSMPKLGATPFGYKVAEQFGLNVVPTSAALVPFTLHKEDKEAFAELSGVAVPSELTALDGTVFKEAMLFTHRGLSGPSVLQISSFWKPGQPVSANLVPDVDIESLLEQSRDKHPNQSLKNTLAKVLPKRLIEVLIERNELTDKPLRQLNHKEPQEIAHYLQHWRVTPNGTEGYRTAEVTSGGVDTEHISSKTMQCKDIAGLYFIGEVVDVTGWLGGYNFQWCWSSGFVAGQWV</sequence>
<dbReference type="SUPFAM" id="SSF51905">
    <property type="entry name" value="FAD/NAD(P)-binding domain"/>
    <property type="match status" value="1"/>
</dbReference>
<reference evidence="6 7" key="1">
    <citation type="journal article" date="2012" name="Int. J. Syst. Evol. Microbiol.">
        <title>Vibrio caribbeanicus sp. nov., isolated from the marine sponge Scleritoderma cyanea.</title>
        <authorList>
            <person name="Hoffmann M."/>
            <person name="Monday S.R."/>
            <person name="Allard M.W."/>
            <person name="Strain E.A."/>
            <person name="Whittaker P."/>
            <person name="Naum M."/>
            <person name="McCarthy P.J."/>
            <person name="Lopez J.V."/>
            <person name="Fischer M."/>
            <person name="Brown E.W."/>
        </authorList>
    </citation>
    <scope>NUCLEOTIDE SEQUENCE [LARGE SCALE GENOMIC DNA]</scope>
    <source>
        <strain evidence="6 7">ATCC BAA-2122</strain>
    </source>
</reference>
<dbReference type="InterPro" id="IPR057661">
    <property type="entry name" value="RsdA/BaiN/AoA(So)_Rossmann"/>
</dbReference>
<dbReference type="SUPFAM" id="SSF160996">
    <property type="entry name" value="HI0933 insert domain-like"/>
    <property type="match status" value="1"/>
</dbReference>
<organism evidence="6 7">
    <name type="scientific">Vibrio caribbeanicus ATCC BAA-2122</name>
    <dbReference type="NCBI Taxonomy" id="796620"/>
    <lineage>
        <taxon>Bacteria</taxon>
        <taxon>Pseudomonadati</taxon>
        <taxon>Pseudomonadota</taxon>
        <taxon>Gammaproteobacteria</taxon>
        <taxon>Vibrionales</taxon>
        <taxon>Vibrionaceae</taxon>
        <taxon>Vibrio</taxon>
    </lineage>
</organism>
<dbReference type="InterPro" id="IPR004792">
    <property type="entry name" value="BaiN-like"/>
</dbReference>
<keyword evidence="7" id="KW-1185">Reference proteome</keyword>
<dbReference type="InterPro" id="IPR036188">
    <property type="entry name" value="FAD/NAD-bd_sf"/>
</dbReference>
<dbReference type="STRING" id="796620.VIBC2010_03000"/>
<keyword evidence="3" id="KW-0274">FAD</keyword>
<gene>
    <name evidence="6" type="ORF">VIBC2010_03000</name>
</gene>
<dbReference type="Gene3D" id="2.40.30.10">
    <property type="entry name" value="Translation factors"/>
    <property type="match status" value="1"/>
</dbReference>
<dbReference type="AlphaFoldDB" id="E3BI96"/>
<evidence type="ECO:0000259" key="4">
    <source>
        <dbReference type="Pfam" id="PF03486"/>
    </source>
</evidence>
<feature type="domain" description="RsdA/BaiN/AoA(So)-like insert" evidence="5">
    <location>
        <begin position="192"/>
        <end position="342"/>
    </location>
</feature>
<dbReference type="InterPro" id="IPR055178">
    <property type="entry name" value="RsdA/BaiN/AoA(So)-like_dom"/>
</dbReference>